<gene>
    <name evidence="1" type="ORF">HDC02380</name>
</gene>
<dbReference type="AlphaFoldDB" id="Q6IHK1"/>
<protein>
    <submittedName>
        <fullName evidence="1">HDC02380</fullName>
    </submittedName>
</protein>
<sequence length="140" mass="15750">MTQDEPITEQVKQFQRIQNGEKEFWRVFESLSTLGSIFLSSPHVYWSFLANNQSNYGRLSVNGSFLNLFEMFFLANQTNSAYTRLQASGSRLPDSRRSPYQLTSMENSIGPCLPVETLGGTQAGSYLVHRAVGQEEEPSA</sequence>
<evidence type="ECO:0000313" key="1">
    <source>
        <dbReference type="EMBL" id="DAA03614.1"/>
    </source>
</evidence>
<organism evidence="1">
    <name type="scientific">Drosophila melanogaster</name>
    <name type="common">Fruit fly</name>
    <dbReference type="NCBI Taxonomy" id="7227"/>
    <lineage>
        <taxon>Eukaryota</taxon>
        <taxon>Metazoa</taxon>
        <taxon>Ecdysozoa</taxon>
        <taxon>Arthropoda</taxon>
        <taxon>Hexapoda</taxon>
        <taxon>Insecta</taxon>
        <taxon>Pterygota</taxon>
        <taxon>Neoptera</taxon>
        <taxon>Endopterygota</taxon>
        <taxon>Diptera</taxon>
        <taxon>Brachycera</taxon>
        <taxon>Muscomorpha</taxon>
        <taxon>Ephydroidea</taxon>
        <taxon>Drosophilidae</taxon>
        <taxon>Drosophila</taxon>
        <taxon>Sophophora</taxon>
    </lineage>
</organism>
<proteinExistence type="predicted"/>
<reference evidence="1" key="1">
    <citation type="journal article" date="2003" name="Genome Biol.">
        <title>An integrated gene annotation and transcriptional profiling approach towards the full gene content of the Drosophila genome.</title>
        <authorList>
            <person name="Hild M."/>
            <person name="Beckmann B."/>
            <person name="Haas S.A."/>
            <person name="Koch B."/>
            <person name="Solovyev V."/>
            <person name="Busold C."/>
            <person name="Fellenberg K."/>
            <person name="Boutros M."/>
            <person name="Vingron M."/>
            <person name="Sauer F."/>
            <person name="Hoheisel J.D."/>
            <person name="Paro R."/>
        </authorList>
    </citation>
    <scope>NUCLEOTIDE SEQUENCE</scope>
</reference>
<accession>Q6IHK1</accession>
<name>Q6IHK1_DROME</name>
<dbReference type="EMBL" id="BK003415">
    <property type="protein sequence ID" value="DAA03614.1"/>
    <property type="molecule type" value="Genomic_DNA"/>
</dbReference>